<dbReference type="Pfam" id="PF13683">
    <property type="entry name" value="rve_3"/>
    <property type="match status" value="1"/>
</dbReference>
<protein>
    <submittedName>
        <fullName evidence="2">Integrase core domain-containing protein</fullName>
    </submittedName>
</protein>
<dbReference type="SUPFAM" id="SSF53098">
    <property type="entry name" value="Ribonuclease H-like"/>
    <property type="match status" value="1"/>
</dbReference>
<dbReference type="EMBL" id="CP014796">
    <property type="protein sequence ID" value="APX21330.1"/>
    <property type="molecule type" value="Genomic_DNA"/>
</dbReference>
<gene>
    <name evidence="2" type="ORF">Ga0080559_TMP534</name>
</gene>
<evidence type="ECO:0000313" key="2">
    <source>
        <dbReference type="EMBL" id="APX21330.1"/>
    </source>
</evidence>
<dbReference type="InterPro" id="IPR001584">
    <property type="entry name" value="Integrase_cat-core"/>
</dbReference>
<dbReference type="STRING" id="1229727.Ga0080559_TMP534"/>
<accession>A0A1U7CZR1</accession>
<organism evidence="2 3">
    <name type="scientific">Salipiger profundus</name>
    <dbReference type="NCBI Taxonomy" id="1229727"/>
    <lineage>
        <taxon>Bacteria</taxon>
        <taxon>Pseudomonadati</taxon>
        <taxon>Pseudomonadota</taxon>
        <taxon>Alphaproteobacteria</taxon>
        <taxon>Rhodobacterales</taxon>
        <taxon>Roseobacteraceae</taxon>
        <taxon>Salipiger</taxon>
    </lineage>
</organism>
<reference evidence="2 3" key="1">
    <citation type="submission" date="2016-03" db="EMBL/GenBank/DDBJ databases">
        <title>Deep-sea bacteria in the southern Pacific.</title>
        <authorList>
            <person name="Tang K."/>
        </authorList>
    </citation>
    <scope>NUCLEOTIDE SEQUENCE [LARGE SCALE GENOMIC DNA]</scope>
    <source>
        <strain evidence="2 3">JLT2016</strain>
    </source>
</reference>
<feature type="domain" description="Integrase catalytic" evidence="1">
    <location>
        <begin position="6"/>
        <end position="59"/>
    </location>
</feature>
<evidence type="ECO:0000313" key="3">
    <source>
        <dbReference type="Proteomes" id="UP000186559"/>
    </source>
</evidence>
<sequence>MDGRGGWMENVMIERLWRSLKYECVYLHAFETGSAARDGIGKWIDFYNTERPHSALGGKNTGRGPSGP</sequence>
<dbReference type="GO" id="GO:0015074">
    <property type="term" value="P:DNA integration"/>
    <property type="evidence" value="ECO:0007669"/>
    <property type="project" value="InterPro"/>
</dbReference>
<proteinExistence type="predicted"/>
<dbReference type="InterPro" id="IPR012337">
    <property type="entry name" value="RNaseH-like_sf"/>
</dbReference>
<dbReference type="Proteomes" id="UP000186559">
    <property type="component" value="Chromosome"/>
</dbReference>
<dbReference type="KEGG" id="tpro:Ga0080559_TMP534"/>
<dbReference type="AlphaFoldDB" id="A0A1U7CZR1"/>
<evidence type="ECO:0000259" key="1">
    <source>
        <dbReference type="Pfam" id="PF13683"/>
    </source>
</evidence>
<name>A0A1U7CZR1_9RHOB</name>
<keyword evidence="3" id="KW-1185">Reference proteome</keyword>